<proteinExistence type="predicted"/>
<dbReference type="STRING" id="619300.G3ADW4"/>
<protein>
    <recommendedName>
        <fullName evidence="3">Mitochondrial outer membrane protein OM14 C-terminal domain-containing protein</fullName>
    </recommendedName>
</protein>
<feature type="coiled-coil region" evidence="1">
    <location>
        <begin position="5"/>
        <end position="32"/>
    </location>
</feature>
<dbReference type="GO" id="GO:1990593">
    <property type="term" value="F:nascent polypeptide-associated complex binding"/>
    <property type="evidence" value="ECO:0007669"/>
    <property type="project" value="InterPro"/>
</dbReference>
<keyword evidence="2" id="KW-0812">Transmembrane</keyword>
<gene>
    <name evidence="4" type="ORF">SPAPADRAFT_57741</name>
</gene>
<dbReference type="PANTHER" id="PTHR38402">
    <property type="entry name" value="MITOCHONDRIAL OUTER MEMBRANE PROTEIN OM14"/>
    <property type="match status" value="1"/>
</dbReference>
<name>G3ADW4_SPAPN</name>
<dbReference type="GO" id="GO:0006626">
    <property type="term" value="P:protein targeting to mitochondrion"/>
    <property type="evidence" value="ECO:0007669"/>
    <property type="project" value="TreeGrafter"/>
</dbReference>
<dbReference type="OrthoDB" id="3980970at2759"/>
<sequence length="141" mass="15231">MSEHIPSAEEIQKEVEKQVDEVEKQVDEVTGNNDKECGIVSALKKAFNAVVDSVTKTANCAQTTACSTVSRVGVELQNPVVLAQVAVIASASAAGYFAHLEKYKIKSDNRAINCLNAAALTALVLADGFLFNQYYSKYDKK</sequence>
<dbReference type="RefSeq" id="XP_007372100.1">
    <property type="nucleotide sequence ID" value="XM_007372038.1"/>
</dbReference>
<organism evidence="5">
    <name type="scientific">Spathaspora passalidarum (strain NRRL Y-27907 / 11-Y1)</name>
    <dbReference type="NCBI Taxonomy" id="619300"/>
    <lineage>
        <taxon>Eukaryota</taxon>
        <taxon>Fungi</taxon>
        <taxon>Dikarya</taxon>
        <taxon>Ascomycota</taxon>
        <taxon>Saccharomycotina</taxon>
        <taxon>Pichiomycetes</taxon>
        <taxon>Debaryomycetaceae</taxon>
        <taxon>Spathaspora</taxon>
    </lineage>
</organism>
<evidence type="ECO:0000313" key="5">
    <source>
        <dbReference type="Proteomes" id="UP000000709"/>
    </source>
</evidence>
<dbReference type="Pfam" id="PF17304">
    <property type="entry name" value="OM14_C"/>
    <property type="match status" value="1"/>
</dbReference>
<dbReference type="GO" id="GO:0005741">
    <property type="term" value="C:mitochondrial outer membrane"/>
    <property type="evidence" value="ECO:0007669"/>
    <property type="project" value="InterPro"/>
</dbReference>
<accession>G3ADW4</accession>
<evidence type="ECO:0000313" key="4">
    <source>
        <dbReference type="EMBL" id="EGW34688.1"/>
    </source>
</evidence>
<keyword evidence="1" id="KW-0175">Coiled coil</keyword>
<keyword evidence="2" id="KW-0472">Membrane</keyword>
<dbReference type="Proteomes" id="UP000000709">
    <property type="component" value="Unassembled WGS sequence"/>
</dbReference>
<dbReference type="FunCoup" id="G3ADW4">
    <property type="interactions" value="105"/>
</dbReference>
<evidence type="ECO:0000256" key="2">
    <source>
        <dbReference type="SAM" id="Phobius"/>
    </source>
</evidence>
<evidence type="ECO:0000256" key="1">
    <source>
        <dbReference type="SAM" id="Coils"/>
    </source>
</evidence>
<dbReference type="InParanoid" id="G3ADW4"/>
<dbReference type="InterPro" id="IPR039453">
    <property type="entry name" value="OM14_C"/>
</dbReference>
<dbReference type="GeneID" id="18872177"/>
<reference evidence="4 5" key="1">
    <citation type="journal article" date="2011" name="Proc. Natl. Acad. Sci. U.S.A.">
        <title>Comparative genomics of xylose-fermenting fungi for enhanced biofuel production.</title>
        <authorList>
            <person name="Wohlbach D.J."/>
            <person name="Kuo A."/>
            <person name="Sato T.K."/>
            <person name="Potts K.M."/>
            <person name="Salamov A.A."/>
            <person name="LaButti K.M."/>
            <person name="Sun H."/>
            <person name="Clum A."/>
            <person name="Pangilinan J.L."/>
            <person name="Lindquist E.A."/>
            <person name="Lucas S."/>
            <person name="Lapidus A."/>
            <person name="Jin M."/>
            <person name="Gunawan C."/>
            <person name="Balan V."/>
            <person name="Dale B.E."/>
            <person name="Jeffries T.W."/>
            <person name="Zinkel R."/>
            <person name="Barry K.W."/>
            <person name="Grigoriev I.V."/>
            <person name="Gasch A.P."/>
        </authorList>
    </citation>
    <scope>NUCLEOTIDE SEQUENCE [LARGE SCALE GENOMIC DNA]</scope>
    <source>
        <strain evidence="5">NRRL Y-27907 / 11-Y1</strain>
    </source>
</reference>
<dbReference type="HOGENOM" id="CLU_127202_0_0_1"/>
<dbReference type="InterPro" id="IPR039454">
    <property type="entry name" value="OM14"/>
</dbReference>
<evidence type="ECO:0000259" key="3">
    <source>
        <dbReference type="Pfam" id="PF17304"/>
    </source>
</evidence>
<feature type="domain" description="Mitochondrial outer membrane protein OM14 C-terminal" evidence="3">
    <location>
        <begin position="74"/>
        <end position="141"/>
    </location>
</feature>
<dbReference type="KEGG" id="spaa:SPAPADRAFT_57741"/>
<dbReference type="EMBL" id="GL996499">
    <property type="protein sequence ID" value="EGW34688.1"/>
    <property type="molecule type" value="Genomic_DNA"/>
</dbReference>
<keyword evidence="5" id="KW-1185">Reference proteome</keyword>
<feature type="transmembrane region" description="Helical" evidence="2">
    <location>
        <begin position="80"/>
        <end position="99"/>
    </location>
</feature>
<dbReference type="AlphaFoldDB" id="G3ADW4"/>
<dbReference type="eggNOG" id="ENOG502S89U">
    <property type="taxonomic scope" value="Eukaryota"/>
</dbReference>
<feature type="transmembrane region" description="Helical" evidence="2">
    <location>
        <begin position="111"/>
        <end position="131"/>
    </location>
</feature>
<dbReference type="PANTHER" id="PTHR38402:SF1">
    <property type="entry name" value="MITOCHONDRIAL OUTER MEMBRANE PROTEIN OM14"/>
    <property type="match status" value="1"/>
</dbReference>
<keyword evidence="2" id="KW-1133">Transmembrane helix</keyword>